<evidence type="ECO:0000313" key="4">
    <source>
        <dbReference type="Proteomes" id="UP000283063"/>
    </source>
</evidence>
<evidence type="ECO:0000256" key="1">
    <source>
        <dbReference type="SAM" id="MobiDB-lite"/>
    </source>
</evidence>
<feature type="compositionally biased region" description="Low complexity" evidence="1">
    <location>
        <begin position="123"/>
        <end position="140"/>
    </location>
</feature>
<reference evidence="3 4" key="1">
    <citation type="submission" date="2018-10" db="EMBL/GenBank/DDBJ databases">
        <title>Parasedimentitalea marina sp. nov., a psychrophilic bacterium isolated from deep seawater of the New Britain Trench.</title>
        <authorList>
            <person name="Cao J."/>
        </authorList>
    </citation>
    <scope>NUCLEOTIDE SEQUENCE [LARGE SCALE GENOMIC DNA]</scope>
    <source>
        <strain evidence="3 4">W43</strain>
    </source>
</reference>
<feature type="transmembrane region" description="Helical" evidence="2">
    <location>
        <begin position="60"/>
        <end position="85"/>
    </location>
</feature>
<dbReference type="AlphaFoldDB" id="A0A3T0N930"/>
<dbReference type="KEGG" id="sedi:EBB79_17355"/>
<feature type="transmembrane region" description="Helical" evidence="2">
    <location>
        <begin position="20"/>
        <end position="39"/>
    </location>
</feature>
<evidence type="ECO:0000313" key="3">
    <source>
        <dbReference type="EMBL" id="AZV80527.1"/>
    </source>
</evidence>
<dbReference type="OrthoDB" id="6228405at2"/>
<gene>
    <name evidence="3" type="ORF">EBB79_17355</name>
</gene>
<proteinExistence type="predicted"/>
<dbReference type="EMBL" id="CP033219">
    <property type="protein sequence ID" value="AZV80527.1"/>
    <property type="molecule type" value="Genomic_DNA"/>
</dbReference>
<dbReference type="Proteomes" id="UP000283063">
    <property type="component" value="Chromosome"/>
</dbReference>
<sequence length="140" mass="14960">MATGHIPGYLPGPDGSDPMFTAMTVITILLVLGIGSLYFKLHAIPEHMAHADNHAQMQVIGILALLALFTHNNIFWVIALLVAAFRMPDFLSPLQSIAASLASLNKRVLADEADIAAPPEPDPVAQQPQPQAQPEGEAHV</sequence>
<protein>
    <submittedName>
        <fullName evidence="3">Uncharacterized protein</fullName>
    </submittedName>
</protein>
<keyword evidence="2" id="KW-1133">Transmembrane helix</keyword>
<keyword evidence="2" id="KW-0812">Transmembrane</keyword>
<keyword evidence="4" id="KW-1185">Reference proteome</keyword>
<name>A0A3T0N930_9RHOB</name>
<evidence type="ECO:0000256" key="2">
    <source>
        <dbReference type="SAM" id="Phobius"/>
    </source>
</evidence>
<accession>A0A3T0N930</accession>
<feature type="region of interest" description="Disordered" evidence="1">
    <location>
        <begin position="115"/>
        <end position="140"/>
    </location>
</feature>
<keyword evidence="2" id="KW-0472">Membrane</keyword>
<organism evidence="3 4">
    <name type="scientific">Parasedimentitalea marina</name>
    <dbReference type="NCBI Taxonomy" id="2483033"/>
    <lineage>
        <taxon>Bacteria</taxon>
        <taxon>Pseudomonadati</taxon>
        <taxon>Pseudomonadota</taxon>
        <taxon>Alphaproteobacteria</taxon>
        <taxon>Rhodobacterales</taxon>
        <taxon>Paracoccaceae</taxon>
        <taxon>Parasedimentitalea</taxon>
    </lineage>
</organism>